<gene>
    <name evidence="2" type="ORF">WR25_20939</name>
</gene>
<sequence length="411" mass="47121">MNLASLSGQVPGEIKVEEYSVVDRAVQCHVQVAAINKAVQTVDNESELLSIGRVFYGMNYETLEGTHENQSENEPINGDRIVQSVYNSIFYIKELLGPNSSHTPFTNITQLCSKLTGVSGMTVYNIVKKKRMYMRPRGRQPRNRRKNNDMDKPCSSNQDQNGPTGFKKVPIQVEPYWVVDTAVNCDLPPKRMYDKANQTGWLVSKWMEVGRVMTEVIKIEDLEALHPKTDDNIKREGMQILRRVYDSIKLIKESFGALHKETPFTNIGYFVAGICGVSKGSVYKLCRKRIEYRRKIGPKAGTSSTKYGQGKFGKQYREGRAPKGTRPRGRPRKKPTEVEPDSSEPDEQEEEELEAELHSDEEMFAEQNEEQEEMKQEIPDIFFEEMQEQPDQNDHEIEDKVKIEQIDPDED</sequence>
<dbReference type="Proteomes" id="UP000218231">
    <property type="component" value="Unassembled WGS sequence"/>
</dbReference>
<feature type="compositionally biased region" description="Basic and acidic residues" evidence="1">
    <location>
        <begin position="392"/>
        <end position="405"/>
    </location>
</feature>
<feature type="compositionally biased region" description="Basic residues" evidence="1">
    <location>
        <begin position="134"/>
        <end position="145"/>
    </location>
</feature>
<feature type="compositionally biased region" description="Acidic residues" evidence="1">
    <location>
        <begin position="338"/>
        <end position="354"/>
    </location>
</feature>
<feature type="compositionally biased region" description="Polar residues" evidence="1">
    <location>
        <begin position="154"/>
        <end position="163"/>
    </location>
</feature>
<comment type="caution">
    <text evidence="2">The sequence shown here is derived from an EMBL/GenBank/DDBJ whole genome shotgun (WGS) entry which is preliminary data.</text>
</comment>
<evidence type="ECO:0000313" key="2">
    <source>
        <dbReference type="EMBL" id="PAV70964.1"/>
    </source>
</evidence>
<evidence type="ECO:0000313" key="3">
    <source>
        <dbReference type="Proteomes" id="UP000218231"/>
    </source>
</evidence>
<proteinExistence type="predicted"/>
<feature type="region of interest" description="Disordered" evidence="1">
    <location>
        <begin position="134"/>
        <end position="165"/>
    </location>
</feature>
<feature type="compositionally biased region" description="Acidic residues" evidence="1">
    <location>
        <begin position="362"/>
        <end position="372"/>
    </location>
</feature>
<keyword evidence="3" id="KW-1185">Reference proteome</keyword>
<dbReference type="AlphaFoldDB" id="A0A2A2KAI3"/>
<name>A0A2A2KAI3_9BILA</name>
<feature type="region of interest" description="Disordered" evidence="1">
    <location>
        <begin position="297"/>
        <end position="411"/>
    </location>
</feature>
<protein>
    <submittedName>
        <fullName evidence="2">Uncharacterized protein</fullName>
    </submittedName>
</protein>
<reference evidence="2 3" key="1">
    <citation type="journal article" date="2017" name="Curr. Biol.">
        <title>Genome architecture and evolution of a unichromosomal asexual nematode.</title>
        <authorList>
            <person name="Fradin H."/>
            <person name="Zegar C."/>
            <person name="Gutwein M."/>
            <person name="Lucas J."/>
            <person name="Kovtun M."/>
            <person name="Corcoran D."/>
            <person name="Baugh L.R."/>
            <person name="Kiontke K."/>
            <person name="Gunsalus K."/>
            <person name="Fitch D.H."/>
            <person name="Piano F."/>
        </authorList>
    </citation>
    <scope>NUCLEOTIDE SEQUENCE [LARGE SCALE GENOMIC DNA]</scope>
    <source>
        <strain evidence="2">PF1309</strain>
    </source>
</reference>
<accession>A0A2A2KAI3</accession>
<dbReference type="EMBL" id="LIAE01009154">
    <property type="protein sequence ID" value="PAV70964.1"/>
    <property type="molecule type" value="Genomic_DNA"/>
</dbReference>
<organism evidence="2 3">
    <name type="scientific">Diploscapter pachys</name>
    <dbReference type="NCBI Taxonomy" id="2018661"/>
    <lineage>
        <taxon>Eukaryota</taxon>
        <taxon>Metazoa</taxon>
        <taxon>Ecdysozoa</taxon>
        <taxon>Nematoda</taxon>
        <taxon>Chromadorea</taxon>
        <taxon>Rhabditida</taxon>
        <taxon>Rhabditina</taxon>
        <taxon>Rhabditomorpha</taxon>
        <taxon>Rhabditoidea</taxon>
        <taxon>Rhabditidae</taxon>
        <taxon>Diploscapter</taxon>
    </lineage>
</organism>
<evidence type="ECO:0000256" key="1">
    <source>
        <dbReference type="SAM" id="MobiDB-lite"/>
    </source>
</evidence>
<feature type="compositionally biased region" description="Basic residues" evidence="1">
    <location>
        <begin position="323"/>
        <end position="333"/>
    </location>
</feature>